<evidence type="ECO:0000313" key="3">
    <source>
        <dbReference type="Proteomes" id="UP001066276"/>
    </source>
</evidence>
<comment type="caution">
    <text evidence="2">The sequence shown here is derived from an EMBL/GenBank/DDBJ whole genome shotgun (WGS) entry which is preliminary data.</text>
</comment>
<accession>A0AAV7SIK0</accession>
<reference evidence="2" key="1">
    <citation type="journal article" date="2022" name="bioRxiv">
        <title>Sequencing and chromosome-scale assembly of the giantPleurodeles waltlgenome.</title>
        <authorList>
            <person name="Brown T."/>
            <person name="Elewa A."/>
            <person name="Iarovenko S."/>
            <person name="Subramanian E."/>
            <person name="Araus A.J."/>
            <person name="Petzold A."/>
            <person name="Susuki M."/>
            <person name="Suzuki K.-i.T."/>
            <person name="Hayashi T."/>
            <person name="Toyoda A."/>
            <person name="Oliveira C."/>
            <person name="Osipova E."/>
            <person name="Leigh N.D."/>
            <person name="Simon A."/>
            <person name="Yun M.H."/>
        </authorList>
    </citation>
    <scope>NUCLEOTIDE SEQUENCE</scope>
    <source>
        <strain evidence="2">20211129_DDA</strain>
        <tissue evidence="2">Liver</tissue>
    </source>
</reference>
<proteinExistence type="predicted"/>
<keyword evidence="3" id="KW-1185">Reference proteome</keyword>
<sequence length="84" mass="8683">MGLKPTDTRGGRSQATKHGGRELLELRAAFGLSGITGGNRGDSPLPDRLGWGLGDSVTRRSREQALGDHGCQSEAAAVWAGPVG</sequence>
<protein>
    <submittedName>
        <fullName evidence="2">Uncharacterized protein</fullName>
    </submittedName>
</protein>
<feature type="region of interest" description="Disordered" evidence="1">
    <location>
        <begin position="1"/>
        <end position="21"/>
    </location>
</feature>
<feature type="compositionally biased region" description="Basic and acidic residues" evidence="1">
    <location>
        <begin position="1"/>
        <end position="10"/>
    </location>
</feature>
<dbReference type="EMBL" id="JANPWB010000008">
    <property type="protein sequence ID" value="KAJ1163917.1"/>
    <property type="molecule type" value="Genomic_DNA"/>
</dbReference>
<organism evidence="2 3">
    <name type="scientific">Pleurodeles waltl</name>
    <name type="common">Iberian ribbed newt</name>
    <dbReference type="NCBI Taxonomy" id="8319"/>
    <lineage>
        <taxon>Eukaryota</taxon>
        <taxon>Metazoa</taxon>
        <taxon>Chordata</taxon>
        <taxon>Craniata</taxon>
        <taxon>Vertebrata</taxon>
        <taxon>Euteleostomi</taxon>
        <taxon>Amphibia</taxon>
        <taxon>Batrachia</taxon>
        <taxon>Caudata</taxon>
        <taxon>Salamandroidea</taxon>
        <taxon>Salamandridae</taxon>
        <taxon>Pleurodelinae</taxon>
        <taxon>Pleurodeles</taxon>
    </lineage>
</organism>
<dbReference type="AlphaFoldDB" id="A0AAV7SIK0"/>
<evidence type="ECO:0000313" key="2">
    <source>
        <dbReference type="EMBL" id="KAJ1163917.1"/>
    </source>
</evidence>
<gene>
    <name evidence="2" type="ORF">NDU88_004369</name>
</gene>
<evidence type="ECO:0000256" key="1">
    <source>
        <dbReference type="SAM" id="MobiDB-lite"/>
    </source>
</evidence>
<dbReference type="Proteomes" id="UP001066276">
    <property type="component" value="Chromosome 4_2"/>
</dbReference>
<name>A0AAV7SIK0_PLEWA</name>